<organism evidence="1 2">
    <name type="scientific">Tupaia chinensis</name>
    <name type="common">Chinese tree shrew</name>
    <name type="synonym">Tupaia belangeri chinensis</name>
    <dbReference type="NCBI Taxonomy" id="246437"/>
    <lineage>
        <taxon>Eukaryota</taxon>
        <taxon>Metazoa</taxon>
        <taxon>Chordata</taxon>
        <taxon>Craniata</taxon>
        <taxon>Vertebrata</taxon>
        <taxon>Euteleostomi</taxon>
        <taxon>Mammalia</taxon>
        <taxon>Eutheria</taxon>
        <taxon>Euarchontoglires</taxon>
        <taxon>Scandentia</taxon>
        <taxon>Tupaiidae</taxon>
        <taxon>Tupaia</taxon>
    </lineage>
</organism>
<keyword evidence="2" id="KW-1185">Reference proteome</keyword>
<dbReference type="InParanoid" id="L9JH40"/>
<dbReference type="AlphaFoldDB" id="L9JH40"/>
<evidence type="ECO:0000313" key="2">
    <source>
        <dbReference type="Proteomes" id="UP000011518"/>
    </source>
</evidence>
<dbReference type="Proteomes" id="UP000011518">
    <property type="component" value="Unassembled WGS sequence"/>
</dbReference>
<protein>
    <submittedName>
        <fullName evidence="1">Uncharacterized protein</fullName>
    </submittedName>
</protein>
<gene>
    <name evidence="1" type="ORF">TREES_T100012231</name>
</gene>
<sequence>MNISILLDQGNSMFVALRKKEAGFYRLLRGCVCDNTGWQCLQEELYSMLQLLEKGLDIPGSRLIGPP</sequence>
<reference evidence="2" key="2">
    <citation type="journal article" date="2013" name="Nat. Commun.">
        <title>Genome of the Chinese tree shrew.</title>
        <authorList>
            <person name="Fan Y."/>
            <person name="Huang Z.Y."/>
            <person name="Cao C.C."/>
            <person name="Chen C.S."/>
            <person name="Chen Y.X."/>
            <person name="Fan D.D."/>
            <person name="He J."/>
            <person name="Hou H.L."/>
            <person name="Hu L."/>
            <person name="Hu X.T."/>
            <person name="Jiang X.T."/>
            <person name="Lai R."/>
            <person name="Lang Y.S."/>
            <person name="Liang B."/>
            <person name="Liao S.G."/>
            <person name="Mu D."/>
            <person name="Ma Y.Y."/>
            <person name="Niu Y.Y."/>
            <person name="Sun X.Q."/>
            <person name="Xia J.Q."/>
            <person name="Xiao J."/>
            <person name="Xiong Z.Q."/>
            <person name="Xu L."/>
            <person name="Yang L."/>
            <person name="Zhang Y."/>
            <person name="Zhao W."/>
            <person name="Zhao X.D."/>
            <person name="Zheng Y.T."/>
            <person name="Zhou J.M."/>
            <person name="Zhu Y.B."/>
            <person name="Zhang G.J."/>
            <person name="Wang J."/>
            <person name="Yao Y.G."/>
        </authorList>
    </citation>
    <scope>NUCLEOTIDE SEQUENCE [LARGE SCALE GENOMIC DNA]</scope>
</reference>
<dbReference type="EMBL" id="KB320988">
    <property type="protein sequence ID" value="ELW49876.1"/>
    <property type="molecule type" value="Genomic_DNA"/>
</dbReference>
<accession>L9JH40</accession>
<reference evidence="2" key="1">
    <citation type="submission" date="2012-07" db="EMBL/GenBank/DDBJ databases">
        <title>Genome of the Chinese tree shrew, a rising model animal genetically related to primates.</title>
        <authorList>
            <person name="Zhang G."/>
            <person name="Fan Y."/>
            <person name="Yao Y."/>
            <person name="Huang Z."/>
        </authorList>
    </citation>
    <scope>NUCLEOTIDE SEQUENCE [LARGE SCALE GENOMIC DNA]</scope>
</reference>
<name>L9JH40_TUPCH</name>
<evidence type="ECO:0000313" key="1">
    <source>
        <dbReference type="EMBL" id="ELW49876.1"/>
    </source>
</evidence>
<proteinExistence type="predicted"/>